<dbReference type="AlphaFoldDB" id="A0A533Q8T4"/>
<comment type="caution">
    <text evidence="2">The sequence shown here is derived from an EMBL/GenBank/DDBJ whole genome shotgun (WGS) entry which is preliminary data.</text>
</comment>
<sequence>MVNGATLTKEIRVAASTDDAEERPSGSVLLSSTDLDLVFDKYNQIIGIRFQGITIPKNAIITNAYIQFKADEITSEATSLTIQGENVDNAVTFAAVSGNISSRPRTTAAISWSPVPWTTVGEVGPNQQTPDISSVIQEIIGRPGWSSGNSMVVIFTGTGKRVAEAYEGNQAEAPLLHIEYSVAQGNQFPTVNAGTDQTVPLSDNAILDGTVGDDGLPNPPGMITTTWSVVSGTGTVTFGNVNAVDTTASFSDAGTYVLRLTANDSVLAASDEVTIVVNNGTTIVRDIRVAAGSDDAEERSSGSVILSSTDLDLVFDKNNQTIGMRFNGVDIPKNAIITNAYIQFKADEITSEATSLTIQGENVDNAVTFVAVSGNISSRPRTTAAISWSPVPWTTVGVSGSDQQTSDISSVIQEIVNRPGWSNGNSLVVIITGTGRRMAESYEGSQTGAPLLHVVYH</sequence>
<proteinExistence type="predicted"/>
<evidence type="ECO:0000313" key="2">
    <source>
        <dbReference type="EMBL" id="TLD41093.1"/>
    </source>
</evidence>
<dbReference type="EMBL" id="SULG01000062">
    <property type="protein sequence ID" value="TLD41093.1"/>
    <property type="molecule type" value="Genomic_DNA"/>
</dbReference>
<gene>
    <name evidence="2" type="ORF">JETT_2614</name>
</gene>
<evidence type="ECO:0000313" key="3">
    <source>
        <dbReference type="Proteomes" id="UP000319783"/>
    </source>
</evidence>
<dbReference type="Pfam" id="PF22352">
    <property type="entry name" value="K319L-like_PKD"/>
    <property type="match status" value="1"/>
</dbReference>
<dbReference type="InterPro" id="IPR000601">
    <property type="entry name" value="PKD_dom"/>
</dbReference>
<dbReference type="Proteomes" id="UP000319783">
    <property type="component" value="Unassembled WGS sequence"/>
</dbReference>
<name>A0A533Q8T4_9BACT</name>
<feature type="domain" description="PKD" evidence="1">
    <location>
        <begin position="220"/>
        <end position="277"/>
    </location>
</feature>
<protein>
    <recommendedName>
        <fullName evidence="1">PKD domain-containing protein</fullName>
    </recommendedName>
</protein>
<dbReference type="PROSITE" id="PS50093">
    <property type="entry name" value="PKD"/>
    <property type="match status" value="1"/>
</dbReference>
<organism evidence="2 3">
    <name type="scientific">Candidatus Jettenia ecosi</name>
    <dbReference type="NCBI Taxonomy" id="2494326"/>
    <lineage>
        <taxon>Bacteria</taxon>
        <taxon>Pseudomonadati</taxon>
        <taxon>Planctomycetota</taxon>
        <taxon>Candidatus Brocadiia</taxon>
        <taxon>Candidatus Brocadiales</taxon>
        <taxon>Candidatus Brocadiaceae</taxon>
        <taxon>Candidatus Jettenia</taxon>
    </lineage>
</organism>
<accession>A0A533Q8T4</accession>
<dbReference type="InterPro" id="IPR013783">
    <property type="entry name" value="Ig-like_fold"/>
</dbReference>
<dbReference type="Gene3D" id="2.60.40.10">
    <property type="entry name" value="Immunoglobulins"/>
    <property type="match status" value="1"/>
</dbReference>
<reference evidence="2 3" key="1">
    <citation type="submission" date="2019-04" db="EMBL/GenBank/DDBJ databases">
        <title>Genome of a novel bacterium Candidatus Jettenia ecosi reconstructed from metagenome of an anammox bioreactor.</title>
        <authorList>
            <person name="Mardanov A.V."/>
            <person name="Beletsky A.V."/>
            <person name="Ravin N.V."/>
            <person name="Botchkova E.A."/>
            <person name="Litti Y.V."/>
            <person name="Nozhevnikova A.N."/>
        </authorList>
    </citation>
    <scope>NUCLEOTIDE SEQUENCE [LARGE SCALE GENOMIC DNA]</scope>
    <source>
        <strain evidence="2">J2</strain>
    </source>
</reference>
<evidence type="ECO:0000259" key="1">
    <source>
        <dbReference type="PROSITE" id="PS50093"/>
    </source>
</evidence>